<keyword evidence="3 7" id="KW-1133">Transmembrane helix</keyword>
<evidence type="ECO:0000256" key="6">
    <source>
        <dbReference type="ARBA" id="ARBA00023316"/>
    </source>
</evidence>
<keyword evidence="4 7" id="KW-0472">Membrane</keyword>
<evidence type="ECO:0000313" key="9">
    <source>
        <dbReference type="Proteomes" id="UP000217276"/>
    </source>
</evidence>
<dbReference type="PANTHER" id="PTHR30518:SF2">
    <property type="entry name" value="ENDOLYTIC MUREIN TRANSGLYCOSYLASE"/>
    <property type="match status" value="1"/>
</dbReference>
<evidence type="ECO:0000256" key="1">
    <source>
        <dbReference type="ARBA" id="ARBA00022475"/>
    </source>
</evidence>
<feature type="site" description="Important for catalytic activity" evidence="7">
    <location>
        <position position="211"/>
    </location>
</feature>
<evidence type="ECO:0000313" key="8">
    <source>
        <dbReference type="EMBL" id="ATA82424.1"/>
    </source>
</evidence>
<protein>
    <recommendedName>
        <fullName evidence="7">Endolytic murein transglycosylase</fullName>
        <ecNumber evidence="7">4.2.2.29</ecNumber>
    </recommendedName>
    <alternativeName>
        <fullName evidence="7">Peptidoglycan lytic transglycosylase</fullName>
    </alternativeName>
    <alternativeName>
        <fullName evidence="7">Peptidoglycan polymerization terminase</fullName>
    </alternativeName>
</protein>
<dbReference type="HAMAP" id="MF_02065">
    <property type="entry name" value="MltG"/>
    <property type="match status" value="1"/>
</dbReference>
<comment type="function">
    <text evidence="7">Functions as a peptidoglycan terminase that cleaves nascent peptidoglycan strands endolytically to terminate their elongation.</text>
</comment>
<dbReference type="KEGG" id="clk:CGC53_08750"/>
<name>A0A250FBD6_9FLAO</name>
<gene>
    <name evidence="7" type="primary">mltG</name>
    <name evidence="8" type="ORF">CGC53_08750</name>
</gene>
<dbReference type="GO" id="GO:0005886">
    <property type="term" value="C:plasma membrane"/>
    <property type="evidence" value="ECO:0007669"/>
    <property type="project" value="UniProtKB-UniRule"/>
</dbReference>
<comment type="similarity">
    <text evidence="7">Belongs to the transglycosylase MltG family.</text>
</comment>
<accession>A0A250FBD6</accession>
<dbReference type="CDD" id="cd08010">
    <property type="entry name" value="MltG_like"/>
    <property type="match status" value="1"/>
</dbReference>
<keyword evidence="9" id="KW-1185">Reference proteome</keyword>
<dbReference type="AlphaFoldDB" id="A0A250FBD6"/>
<evidence type="ECO:0000256" key="7">
    <source>
        <dbReference type="HAMAP-Rule" id="MF_02065"/>
    </source>
</evidence>
<dbReference type="Gene3D" id="3.30.160.60">
    <property type="entry name" value="Classic Zinc Finger"/>
    <property type="match status" value="1"/>
</dbReference>
<keyword evidence="5 7" id="KW-0456">Lyase</keyword>
<evidence type="ECO:0000256" key="2">
    <source>
        <dbReference type="ARBA" id="ARBA00022692"/>
    </source>
</evidence>
<dbReference type="GO" id="GO:0071555">
    <property type="term" value="P:cell wall organization"/>
    <property type="evidence" value="ECO:0007669"/>
    <property type="project" value="UniProtKB-KW"/>
</dbReference>
<keyword evidence="6 7" id="KW-0961">Cell wall biogenesis/degradation</keyword>
<dbReference type="EC" id="4.2.2.29" evidence="7"/>
<keyword evidence="2 7" id="KW-0812">Transmembrane</keyword>
<dbReference type="RefSeq" id="WP_095914437.1">
    <property type="nucleotide sequence ID" value="NZ_CAUUPF010000008.1"/>
</dbReference>
<dbReference type="Pfam" id="PF02618">
    <property type="entry name" value="YceG"/>
    <property type="match status" value="1"/>
</dbReference>
<evidence type="ECO:0000256" key="4">
    <source>
        <dbReference type="ARBA" id="ARBA00023136"/>
    </source>
</evidence>
<keyword evidence="1 7" id="KW-1003">Cell membrane</keyword>
<organism evidence="8 9">
    <name type="scientific">Capnocytophaga leadbetteri</name>
    <dbReference type="NCBI Taxonomy" id="327575"/>
    <lineage>
        <taxon>Bacteria</taxon>
        <taxon>Pseudomonadati</taxon>
        <taxon>Bacteroidota</taxon>
        <taxon>Flavobacteriia</taxon>
        <taxon>Flavobacteriales</taxon>
        <taxon>Flavobacteriaceae</taxon>
        <taxon>Capnocytophaga</taxon>
    </lineage>
</organism>
<comment type="catalytic activity">
    <reaction evidence="7">
        <text>a peptidoglycan chain = a peptidoglycan chain with N-acetyl-1,6-anhydromuramyl-[peptide] at the reducing end + a peptidoglycan chain with N-acetylglucosamine at the non-reducing end.</text>
        <dbReference type="EC" id="4.2.2.29"/>
    </reaction>
</comment>
<dbReference type="Gene3D" id="3.30.1490.480">
    <property type="entry name" value="Endolytic murein transglycosylase"/>
    <property type="match status" value="1"/>
</dbReference>
<dbReference type="GO" id="GO:0009252">
    <property type="term" value="P:peptidoglycan biosynthetic process"/>
    <property type="evidence" value="ECO:0007669"/>
    <property type="project" value="UniProtKB-UniRule"/>
</dbReference>
<evidence type="ECO:0000256" key="5">
    <source>
        <dbReference type="ARBA" id="ARBA00023239"/>
    </source>
</evidence>
<dbReference type="NCBIfam" id="TIGR00247">
    <property type="entry name" value="endolytic transglycosylase MltG"/>
    <property type="match status" value="1"/>
</dbReference>
<dbReference type="PANTHER" id="PTHR30518">
    <property type="entry name" value="ENDOLYTIC MUREIN TRANSGLYCOSYLASE"/>
    <property type="match status" value="1"/>
</dbReference>
<evidence type="ECO:0000256" key="3">
    <source>
        <dbReference type="ARBA" id="ARBA00022989"/>
    </source>
</evidence>
<dbReference type="InterPro" id="IPR003770">
    <property type="entry name" value="MLTG-like"/>
</dbReference>
<sequence>MKKWIILAVIALISIAGFFIYRAVFASNTAFNEKEVVIYIPTGADFGDVLQKLRPLLKSSLTFEQVAKQRGYTTHVKAGKYIIKKGASNLEIVRTLRNRNTPVKLKFNNQERLEDLATRIAEQIEPDSTTLIRAFLDPTFLKENGFTEATALAMYLPNTYEFYWNTTAEEFRDRMLKEYHRYWTKERQAQAEAQGLSPIEVSILASIVQKESAKVDERPRIAGVYLNRLHINMLLQADPTAIFAMKNHTGDYNMVIKRVTEAHTRLQNPYNTYQNYGLPVGLIAMPDLSSIEAVLKPEQHDYYFFVADPENYGYHKFSRTFLQHTESAKKYWNWANEQGVK</sequence>
<dbReference type="GO" id="GO:0008932">
    <property type="term" value="F:lytic endotransglycosylase activity"/>
    <property type="evidence" value="ECO:0007669"/>
    <property type="project" value="UniProtKB-UniRule"/>
</dbReference>
<reference evidence="9" key="1">
    <citation type="submission" date="2017-06" db="EMBL/GenBank/DDBJ databases">
        <title>Capnocytophaga spp. assemblies.</title>
        <authorList>
            <person name="Gulvik C.A."/>
        </authorList>
    </citation>
    <scope>NUCLEOTIDE SEQUENCE [LARGE SCALE GENOMIC DNA]</scope>
    <source>
        <strain evidence="9">H6253</strain>
    </source>
</reference>
<proteinExistence type="inferred from homology"/>
<dbReference type="Proteomes" id="UP000217276">
    <property type="component" value="Chromosome"/>
</dbReference>
<dbReference type="EMBL" id="CP022384">
    <property type="protein sequence ID" value="ATA82424.1"/>
    <property type="molecule type" value="Genomic_DNA"/>
</dbReference>